<accession>A0A073IYU6</accession>
<dbReference type="SUPFAM" id="SSF53850">
    <property type="entry name" value="Periplasmic binding protein-like II"/>
    <property type="match status" value="1"/>
</dbReference>
<dbReference type="GeneID" id="68868498"/>
<feature type="domain" description="PBP" evidence="2">
    <location>
        <begin position="17"/>
        <end position="241"/>
    </location>
</feature>
<dbReference type="Gene3D" id="3.40.190.10">
    <property type="entry name" value="Periplasmic binding protein-like II"/>
    <property type="match status" value="2"/>
</dbReference>
<dbReference type="Proteomes" id="UP000027746">
    <property type="component" value="Unassembled WGS sequence"/>
</dbReference>
<evidence type="ECO:0000256" key="1">
    <source>
        <dbReference type="SAM" id="SignalP"/>
    </source>
</evidence>
<protein>
    <submittedName>
        <fullName evidence="3">Sulfate ABC transporter substrate-binding protein</fullName>
    </submittedName>
</protein>
<dbReference type="PROSITE" id="PS51257">
    <property type="entry name" value="PROKAR_LIPOPROTEIN"/>
    <property type="match status" value="1"/>
</dbReference>
<evidence type="ECO:0000313" key="3">
    <source>
        <dbReference type="EMBL" id="KEJ94919.1"/>
    </source>
</evidence>
<sequence length="265" mass="28906">MTRLLAALALVLTACAAQAETLKLAVTTSFAASGLPDVLLPALKLGTGIDVELMVGDTENTLAWGETGQVDALLIQGQRDEETFVAAGFGTHCRKIMYDDFVLLGPIDDYAGIAQSVSVTEALQRIAKSERQFVSMDDDSDLYKKEQALWADAGLMPQQFPNWYAMANAGPKAGLTAAVDREGYILMDRQSWLQFGGKTELALLFSGDPVLFNQYTFVPVNPERHPHVARDLADRVERWLTGAQAAELINGYTIEGQPLFTFNAE</sequence>
<dbReference type="EMBL" id="JAMD01000009">
    <property type="protein sequence ID" value="KEJ94919.1"/>
    <property type="molecule type" value="Genomic_DNA"/>
</dbReference>
<evidence type="ECO:0000313" key="4">
    <source>
        <dbReference type="Proteomes" id="UP000027746"/>
    </source>
</evidence>
<name>A0A073IYU6_9RHOB</name>
<gene>
    <name evidence="3" type="ORF">SUH3_24380</name>
</gene>
<reference evidence="3 4" key="1">
    <citation type="submission" date="2014-01" db="EMBL/GenBank/DDBJ databases">
        <title>Sulfitobacter sp. H3 (MCCC 1A00686) Genome Sequencing.</title>
        <authorList>
            <person name="Lai Q."/>
            <person name="Hong Z."/>
        </authorList>
    </citation>
    <scope>NUCLEOTIDE SEQUENCE [LARGE SCALE GENOMIC DNA]</scope>
    <source>
        <strain evidence="3 4">H3</strain>
    </source>
</reference>
<dbReference type="OrthoDB" id="7722638at2"/>
<dbReference type="PANTHER" id="PTHR37945">
    <property type="entry name" value="EXTRACELLULAR TUNGSTATE BINDING PROTEIN"/>
    <property type="match status" value="1"/>
</dbReference>
<dbReference type="InterPro" id="IPR024370">
    <property type="entry name" value="PBP_domain"/>
</dbReference>
<comment type="caution">
    <text evidence="3">The sequence shown here is derived from an EMBL/GenBank/DDBJ whole genome shotgun (WGS) entry which is preliminary data.</text>
</comment>
<dbReference type="Pfam" id="PF12849">
    <property type="entry name" value="PBP_like_2"/>
    <property type="match status" value="1"/>
</dbReference>
<dbReference type="PANTHER" id="PTHR37945:SF1">
    <property type="entry name" value="EXTRACELLULAR TUNGSTATE BINDING PROTEIN"/>
    <property type="match status" value="1"/>
</dbReference>
<keyword evidence="4" id="KW-1185">Reference proteome</keyword>
<evidence type="ECO:0000259" key="2">
    <source>
        <dbReference type="Pfam" id="PF12849"/>
    </source>
</evidence>
<keyword evidence="1" id="KW-0732">Signal</keyword>
<proteinExistence type="predicted"/>
<dbReference type="RefSeq" id="WP_037928457.1">
    <property type="nucleotide sequence ID" value="NZ_CP054599.1"/>
</dbReference>
<feature type="chain" id="PRO_5001691632" evidence="1">
    <location>
        <begin position="20"/>
        <end position="265"/>
    </location>
</feature>
<organism evidence="3 4">
    <name type="scientific">Pseudosulfitobacter pseudonitzschiae</name>
    <dbReference type="NCBI Taxonomy" id="1402135"/>
    <lineage>
        <taxon>Bacteria</taxon>
        <taxon>Pseudomonadati</taxon>
        <taxon>Pseudomonadota</taxon>
        <taxon>Alphaproteobacteria</taxon>
        <taxon>Rhodobacterales</taxon>
        <taxon>Roseobacteraceae</taxon>
        <taxon>Pseudosulfitobacter</taxon>
    </lineage>
</organism>
<feature type="signal peptide" evidence="1">
    <location>
        <begin position="1"/>
        <end position="19"/>
    </location>
</feature>
<dbReference type="InterPro" id="IPR052738">
    <property type="entry name" value="ABC-Tungstate_binding"/>
</dbReference>
<dbReference type="AlphaFoldDB" id="A0A073IYU6"/>